<evidence type="ECO:0000313" key="6">
    <source>
        <dbReference type="EMBL" id="KFK39307.1"/>
    </source>
</evidence>
<feature type="domain" description="BTB" evidence="4">
    <location>
        <begin position="5"/>
        <end position="80"/>
    </location>
</feature>
<evidence type="ECO:0008006" key="8">
    <source>
        <dbReference type="Google" id="ProtNLM"/>
    </source>
</evidence>
<dbReference type="AlphaFoldDB" id="A0A087HB05"/>
<comment type="similarity">
    <text evidence="3">Belongs to the NPH3 family.</text>
</comment>
<proteinExistence type="inferred from homology"/>
<evidence type="ECO:0000256" key="2">
    <source>
        <dbReference type="ARBA" id="ARBA00022786"/>
    </source>
</evidence>
<dbReference type="InterPro" id="IPR043454">
    <property type="entry name" value="NPH3/RPT2-like"/>
</dbReference>
<dbReference type="InterPro" id="IPR000210">
    <property type="entry name" value="BTB/POZ_dom"/>
</dbReference>
<dbReference type="PROSITE" id="PS51649">
    <property type="entry name" value="NPH3"/>
    <property type="match status" value="1"/>
</dbReference>
<keyword evidence="2" id="KW-0833">Ubl conjugation pathway</keyword>
<dbReference type="UniPathway" id="UPA00143"/>
<dbReference type="eggNOG" id="ENOG502QPQT">
    <property type="taxonomic scope" value="Eukaryota"/>
</dbReference>
<evidence type="ECO:0000313" key="7">
    <source>
        <dbReference type="Proteomes" id="UP000029120"/>
    </source>
</evidence>
<dbReference type="PROSITE" id="PS50097">
    <property type="entry name" value="BTB"/>
    <property type="match status" value="1"/>
</dbReference>
<dbReference type="EMBL" id="CM002871">
    <property type="protein sequence ID" value="KFK39307.1"/>
    <property type="molecule type" value="Genomic_DNA"/>
</dbReference>
<dbReference type="Pfam" id="PF03000">
    <property type="entry name" value="NPH3"/>
    <property type="match status" value="1"/>
</dbReference>
<dbReference type="Proteomes" id="UP000029120">
    <property type="component" value="Chromosome 3"/>
</dbReference>
<gene>
    <name evidence="6" type="ordered locus">AALP_Aa3g227600</name>
</gene>
<comment type="pathway">
    <text evidence="1">Protein modification; protein ubiquitination.</text>
</comment>
<reference evidence="7" key="1">
    <citation type="journal article" date="2015" name="Nat. Plants">
        <title>Genome expansion of Arabis alpina linked with retrotransposition and reduced symmetric DNA methylation.</title>
        <authorList>
            <person name="Willing E.M."/>
            <person name="Rawat V."/>
            <person name="Mandakova T."/>
            <person name="Maumus F."/>
            <person name="James G.V."/>
            <person name="Nordstroem K.J."/>
            <person name="Becker C."/>
            <person name="Warthmann N."/>
            <person name="Chica C."/>
            <person name="Szarzynska B."/>
            <person name="Zytnicki M."/>
            <person name="Albani M.C."/>
            <person name="Kiefer C."/>
            <person name="Bergonzi S."/>
            <person name="Castaings L."/>
            <person name="Mateos J.L."/>
            <person name="Berns M.C."/>
            <person name="Bujdoso N."/>
            <person name="Piofczyk T."/>
            <person name="de Lorenzo L."/>
            <person name="Barrero-Sicilia C."/>
            <person name="Mateos I."/>
            <person name="Piednoel M."/>
            <person name="Hagmann J."/>
            <person name="Chen-Min-Tao R."/>
            <person name="Iglesias-Fernandez R."/>
            <person name="Schuster S.C."/>
            <person name="Alonso-Blanco C."/>
            <person name="Roudier F."/>
            <person name="Carbonero P."/>
            <person name="Paz-Ares J."/>
            <person name="Davis S.J."/>
            <person name="Pecinka A."/>
            <person name="Quesneville H."/>
            <person name="Colot V."/>
            <person name="Lysak M.A."/>
            <person name="Weigel D."/>
            <person name="Coupland G."/>
            <person name="Schneeberger K."/>
        </authorList>
    </citation>
    <scope>NUCLEOTIDE SEQUENCE [LARGE SCALE GENOMIC DNA]</scope>
    <source>
        <strain evidence="7">cv. Pajares</strain>
    </source>
</reference>
<evidence type="ECO:0000256" key="3">
    <source>
        <dbReference type="PROSITE-ProRule" id="PRU00982"/>
    </source>
</evidence>
<dbReference type="GO" id="GO:0016567">
    <property type="term" value="P:protein ubiquitination"/>
    <property type="evidence" value="ECO:0007669"/>
    <property type="project" value="UniProtKB-UniPathway"/>
</dbReference>
<organism evidence="6 7">
    <name type="scientific">Arabis alpina</name>
    <name type="common">Alpine rock-cress</name>
    <dbReference type="NCBI Taxonomy" id="50452"/>
    <lineage>
        <taxon>Eukaryota</taxon>
        <taxon>Viridiplantae</taxon>
        <taxon>Streptophyta</taxon>
        <taxon>Embryophyta</taxon>
        <taxon>Tracheophyta</taxon>
        <taxon>Spermatophyta</taxon>
        <taxon>Magnoliopsida</taxon>
        <taxon>eudicotyledons</taxon>
        <taxon>Gunneridae</taxon>
        <taxon>Pentapetalae</taxon>
        <taxon>rosids</taxon>
        <taxon>malvids</taxon>
        <taxon>Brassicales</taxon>
        <taxon>Brassicaceae</taxon>
        <taxon>Arabideae</taxon>
        <taxon>Arabis</taxon>
    </lineage>
</organism>
<dbReference type="OrthoDB" id="1080584at2759"/>
<keyword evidence="7" id="KW-1185">Reference proteome</keyword>
<evidence type="ECO:0000256" key="1">
    <source>
        <dbReference type="ARBA" id="ARBA00004906"/>
    </source>
</evidence>
<sequence length="557" mass="63207">MSLLCDLQINLHSEFTFFLNQGLMSEYSGFLRNMIKQSNNKKKSHKNSIIILHIEDFPGGSDGFDLVSRFVYSNGKGISIDFSNVSILYCSSMFLEMTVKLCSSNLLLQTEKFLEGMFSWSWNDVVSCLKSCEKVFLHADSYGLVDKLVFGVLAKIAQNSDMSQVFASSPPSSSASASSLSPEIAKNRSELDKRSSSRSFSCRTSNEWWFEDMSILGPKMVEKLIKNLGVYDKNNDSLVLTRFLLHYLKTKVHNKSDNKVEYAGLADTAVQGVIFAAKTAFSCRKILWVLRVLSGFSISKESRIGLERVIGEMLDQATLDDLLIPSGGKGGFYDVDLVIRLLKVFVKHCNTVEDENVKTRVIGKLIDKYLREISPDQNLKVSKFLEVAESLPDSARDWFDGLFRAIDIYLESHQNLSSEDRTKLCRCLNYKKLTLETCKQLAKNPKIPPNIAVQALKSQQLPTLLHSREDKTRPNKISNSRKYLEAKPILVRFKGFEISEKLVDGFEDDLRMNLEMKHWNKLMDDSENICNERKSEIATRLGKYGHKHSSSSFPRLC</sequence>
<dbReference type="PANTHER" id="PTHR32370">
    <property type="entry name" value="OS12G0117600 PROTEIN"/>
    <property type="match status" value="1"/>
</dbReference>
<dbReference type="Gramene" id="KFK39307">
    <property type="protein sequence ID" value="KFK39307"/>
    <property type="gene ID" value="AALP_AA3G227600"/>
</dbReference>
<feature type="domain" description="NPH3" evidence="5">
    <location>
        <begin position="207"/>
        <end position="462"/>
    </location>
</feature>
<dbReference type="InterPro" id="IPR027356">
    <property type="entry name" value="NPH3_dom"/>
</dbReference>
<accession>A0A087HB05</accession>
<evidence type="ECO:0000259" key="4">
    <source>
        <dbReference type="PROSITE" id="PS50097"/>
    </source>
</evidence>
<protein>
    <recommendedName>
        <fullName evidence="8">NPH3 domain-containing protein</fullName>
    </recommendedName>
</protein>
<dbReference type="OMA" id="RAWWFDD"/>
<evidence type="ECO:0000259" key="5">
    <source>
        <dbReference type="PROSITE" id="PS51649"/>
    </source>
</evidence>
<name>A0A087HB05_ARAAL</name>